<dbReference type="Gene3D" id="1.20.1280.50">
    <property type="match status" value="1"/>
</dbReference>
<dbReference type="EMBL" id="JAKOGI010000092">
    <property type="protein sequence ID" value="KAJ8444624.1"/>
    <property type="molecule type" value="Genomic_DNA"/>
</dbReference>
<dbReference type="OrthoDB" id="591557at2759"/>
<dbReference type="Proteomes" id="UP001153076">
    <property type="component" value="Unassembled WGS sequence"/>
</dbReference>
<dbReference type="SMART" id="SM00256">
    <property type="entry name" value="FBOX"/>
    <property type="match status" value="1"/>
</dbReference>
<feature type="domain" description="F-box" evidence="1">
    <location>
        <begin position="6"/>
        <end position="47"/>
    </location>
</feature>
<dbReference type="AlphaFoldDB" id="A0A9Q1KKR2"/>
<evidence type="ECO:0000313" key="2">
    <source>
        <dbReference type="EMBL" id="KAJ8444624.1"/>
    </source>
</evidence>
<dbReference type="SUPFAM" id="SSF81383">
    <property type="entry name" value="F-box domain"/>
    <property type="match status" value="1"/>
</dbReference>
<dbReference type="Pfam" id="PF00646">
    <property type="entry name" value="F-box"/>
    <property type="match status" value="1"/>
</dbReference>
<dbReference type="InterPro" id="IPR001810">
    <property type="entry name" value="F-box_dom"/>
</dbReference>
<keyword evidence="3" id="KW-1185">Reference proteome</keyword>
<proteinExistence type="predicted"/>
<dbReference type="InterPro" id="IPR050796">
    <property type="entry name" value="SCF_F-box_component"/>
</dbReference>
<dbReference type="InterPro" id="IPR036047">
    <property type="entry name" value="F-box-like_dom_sf"/>
</dbReference>
<organism evidence="2 3">
    <name type="scientific">Carnegiea gigantea</name>
    <dbReference type="NCBI Taxonomy" id="171969"/>
    <lineage>
        <taxon>Eukaryota</taxon>
        <taxon>Viridiplantae</taxon>
        <taxon>Streptophyta</taxon>
        <taxon>Embryophyta</taxon>
        <taxon>Tracheophyta</taxon>
        <taxon>Spermatophyta</taxon>
        <taxon>Magnoliopsida</taxon>
        <taxon>eudicotyledons</taxon>
        <taxon>Gunneridae</taxon>
        <taxon>Pentapetalae</taxon>
        <taxon>Caryophyllales</taxon>
        <taxon>Cactineae</taxon>
        <taxon>Cactaceae</taxon>
        <taxon>Cactoideae</taxon>
        <taxon>Echinocereeae</taxon>
        <taxon>Carnegiea</taxon>
    </lineage>
</organism>
<dbReference type="PANTHER" id="PTHR31672:SF13">
    <property type="entry name" value="F-BOX PROTEIN CPR30-LIKE"/>
    <property type="match status" value="1"/>
</dbReference>
<reference evidence="2" key="1">
    <citation type="submission" date="2022-04" db="EMBL/GenBank/DDBJ databases">
        <title>Carnegiea gigantea Genome sequencing and assembly v2.</title>
        <authorList>
            <person name="Copetti D."/>
            <person name="Sanderson M.J."/>
            <person name="Burquez A."/>
            <person name="Wojciechowski M.F."/>
        </authorList>
    </citation>
    <scope>NUCLEOTIDE SEQUENCE</scope>
    <source>
        <strain evidence="2">SGP5-SGP5p</strain>
        <tissue evidence="2">Aerial part</tissue>
    </source>
</reference>
<dbReference type="InterPro" id="IPR017451">
    <property type="entry name" value="F-box-assoc_interact_dom"/>
</dbReference>
<dbReference type="PANTHER" id="PTHR31672">
    <property type="entry name" value="BNACNNG10540D PROTEIN"/>
    <property type="match status" value="1"/>
</dbReference>
<comment type="caution">
    <text evidence="2">The sequence shown here is derived from an EMBL/GenBank/DDBJ whole genome shotgun (WGS) entry which is preliminary data.</text>
</comment>
<name>A0A9Q1KKR2_9CARY</name>
<dbReference type="Pfam" id="PF07734">
    <property type="entry name" value="FBA_1"/>
    <property type="match status" value="1"/>
</dbReference>
<accession>A0A9Q1KKR2</accession>
<protein>
    <recommendedName>
        <fullName evidence="1">F-box domain-containing protein</fullName>
    </recommendedName>
</protein>
<dbReference type="InterPro" id="IPR006527">
    <property type="entry name" value="F-box-assoc_dom_typ1"/>
</dbReference>
<dbReference type="NCBIfam" id="TIGR01640">
    <property type="entry name" value="F_box_assoc_1"/>
    <property type="match status" value="1"/>
</dbReference>
<evidence type="ECO:0000259" key="1">
    <source>
        <dbReference type="SMART" id="SM00256"/>
    </source>
</evidence>
<evidence type="ECO:0000313" key="3">
    <source>
        <dbReference type="Proteomes" id="UP001153076"/>
    </source>
</evidence>
<gene>
    <name evidence="2" type="ORF">Cgig2_023687</name>
</gene>
<sequence>MAASKLPMEILLDEILPRLPVKSLLRFKCVCKFFRTLIPSPEFIHRRLRHSLSSDVDRLLILTEKLGGVRSFHWDSPEFPAVSLPFCGEVLFLGGSCNGLVCIGTPSSSLIIFNPSTGIYREVCYENSSLNDADAFTNYGFGFDDISDDYKVVKVTNGIYYDFYPDDYYRFGVRREVEVYSLKSDSWSLVEKTSNIDSMQQLGYGVLVDNHLLHWRNERTKLVHLGVLDGCLCLLTENSASIGGGNVWIMKEYGVKDSWVKFMRISFTDIHGGVEISPFAYARGSRSEILIRIKWDCKFFWYNCRDKTWRWAEIQWVPDYYEACICKGSLVRLLAPS</sequence>